<evidence type="ECO:0000313" key="1">
    <source>
        <dbReference type="EMBL" id="KAJ8615146.1"/>
    </source>
</evidence>
<keyword evidence="2" id="KW-1185">Reference proteome</keyword>
<protein>
    <submittedName>
        <fullName evidence="1">Uncharacterized protein</fullName>
    </submittedName>
</protein>
<reference evidence="1 2" key="1">
    <citation type="journal article" date="2022" name="Hortic Res">
        <title>A haplotype resolved chromosomal level avocado genome allows analysis of novel avocado genes.</title>
        <authorList>
            <person name="Nath O."/>
            <person name="Fletcher S.J."/>
            <person name="Hayward A."/>
            <person name="Shaw L.M."/>
            <person name="Masouleh A.K."/>
            <person name="Furtado A."/>
            <person name="Henry R.J."/>
            <person name="Mitter N."/>
        </authorList>
    </citation>
    <scope>NUCLEOTIDE SEQUENCE [LARGE SCALE GENOMIC DNA]</scope>
    <source>
        <strain evidence="2">cv. Hass</strain>
    </source>
</reference>
<dbReference type="Proteomes" id="UP001234297">
    <property type="component" value="Chromosome 12"/>
</dbReference>
<accession>A0ACC2K201</accession>
<gene>
    <name evidence="1" type="ORF">MRB53_034518</name>
</gene>
<name>A0ACC2K201_PERAE</name>
<organism evidence="1 2">
    <name type="scientific">Persea americana</name>
    <name type="common">Avocado</name>
    <dbReference type="NCBI Taxonomy" id="3435"/>
    <lineage>
        <taxon>Eukaryota</taxon>
        <taxon>Viridiplantae</taxon>
        <taxon>Streptophyta</taxon>
        <taxon>Embryophyta</taxon>
        <taxon>Tracheophyta</taxon>
        <taxon>Spermatophyta</taxon>
        <taxon>Magnoliopsida</taxon>
        <taxon>Magnoliidae</taxon>
        <taxon>Laurales</taxon>
        <taxon>Lauraceae</taxon>
        <taxon>Persea</taxon>
    </lineage>
</organism>
<sequence>MFQDNKLCGKMESVRRNTTEKFHYLHRFFTVYLNRMVERRATDTLVSFGLRRLLLGNIIQKHSQKSGIPPWKRPLFQYSLFFMFGFLLGISPITDVEDLHRRQDLSFEIRPSLHTDLT</sequence>
<comment type="caution">
    <text evidence="1">The sequence shown here is derived from an EMBL/GenBank/DDBJ whole genome shotgun (WGS) entry which is preliminary data.</text>
</comment>
<dbReference type="EMBL" id="CM056820">
    <property type="protein sequence ID" value="KAJ8615146.1"/>
    <property type="molecule type" value="Genomic_DNA"/>
</dbReference>
<evidence type="ECO:0000313" key="2">
    <source>
        <dbReference type="Proteomes" id="UP001234297"/>
    </source>
</evidence>
<proteinExistence type="predicted"/>